<feature type="region of interest" description="Disordered" evidence="14">
    <location>
        <begin position="1"/>
        <end position="31"/>
    </location>
</feature>
<evidence type="ECO:0000256" key="6">
    <source>
        <dbReference type="ARBA" id="ARBA00022692"/>
    </source>
</evidence>
<keyword evidence="8" id="KW-0443">Lipid metabolism</keyword>
<comment type="subcellular location">
    <subcellularLocation>
        <location evidence="1">Membrane</location>
        <topology evidence="1">Multi-pass membrane protein</topology>
    </subcellularLocation>
</comment>
<feature type="compositionally biased region" description="Basic and acidic residues" evidence="14">
    <location>
        <begin position="624"/>
        <end position="642"/>
    </location>
</feature>
<dbReference type="GO" id="GO:0016746">
    <property type="term" value="F:acyltransferase activity"/>
    <property type="evidence" value="ECO:0007669"/>
    <property type="project" value="UniProtKB-KW"/>
</dbReference>
<evidence type="ECO:0000256" key="9">
    <source>
        <dbReference type="ARBA" id="ARBA00023136"/>
    </source>
</evidence>
<dbReference type="PROSITE" id="PS00028">
    <property type="entry name" value="ZINC_FINGER_C2H2_1"/>
    <property type="match status" value="2"/>
</dbReference>
<dbReference type="FunFam" id="3.30.160.60:FF:003038">
    <property type="entry name" value="Zinc finger protein 711-like Protein"/>
    <property type="match status" value="1"/>
</dbReference>
<feature type="region of interest" description="Disordered" evidence="14">
    <location>
        <begin position="446"/>
        <end position="560"/>
    </location>
</feature>
<dbReference type="EMBL" id="GG666484">
    <property type="protein sequence ID" value="EEN64930.1"/>
    <property type="molecule type" value="Genomic_DNA"/>
</dbReference>
<dbReference type="SUPFAM" id="SSF57667">
    <property type="entry name" value="beta-beta-alpha zinc fingers"/>
    <property type="match status" value="4"/>
</dbReference>
<accession>C3Y3Q4</accession>
<evidence type="ECO:0000256" key="11">
    <source>
        <dbReference type="ARBA" id="ARBA00023264"/>
    </source>
</evidence>
<keyword evidence="7 15" id="KW-1133">Transmembrane helix</keyword>
<keyword evidence="4" id="KW-0444">Lipid biosynthesis</keyword>
<feature type="compositionally biased region" description="Polar residues" evidence="14">
    <location>
        <begin position="765"/>
        <end position="777"/>
    </location>
</feature>
<dbReference type="Gene3D" id="3.30.160.60">
    <property type="entry name" value="Classic Zinc Finger"/>
    <property type="match status" value="6"/>
</dbReference>
<dbReference type="InterPro" id="IPR036236">
    <property type="entry name" value="Znf_C2H2_sf"/>
</dbReference>
<feature type="domain" description="C2H2-type" evidence="16">
    <location>
        <begin position="991"/>
        <end position="1019"/>
    </location>
</feature>
<feature type="transmembrane region" description="Helical" evidence="15">
    <location>
        <begin position="334"/>
        <end position="358"/>
    </location>
</feature>
<gene>
    <name evidence="17" type="ORF">BRAFLDRAFT_85515</name>
</gene>
<evidence type="ECO:0000256" key="1">
    <source>
        <dbReference type="ARBA" id="ARBA00004141"/>
    </source>
</evidence>
<feature type="compositionally biased region" description="Basic residues" evidence="14">
    <location>
        <begin position="671"/>
        <end position="681"/>
    </location>
</feature>
<dbReference type="GO" id="GO:0008654">
    <property type="term" value="P:phospholipid biosynthetic process"/>
    <property type="evidence" value="ECO:0007669"/>
    <property type="project" value="UniProtKB-KW"/>
</dbReference>
<dbReference type="InterPro" id="IPR021261">
    <property type="entry name" value="GPCAT"/>
</dbReference>
<sequence length="1343" mass="151767">MAQHVMSMQSHGSRLSGATGSMFGKGKSKSSDLELIVDDLEMETEREGSFSGELQGRKDNRVAPAVLSSSNGVLPQSGSSPAKTSAVANGTACSNGDVNGSVPNNNEGRQDSHGSRLSGATGSMFGKEKSKSSDLELIVDDLEMEAEREGSFSGELQGHRFSNIPTFCTYSTKKWQFFMLDFCYFGNAITYVYIWAAPADPRMFQVTFAIANGPLVIAVFFFRNSIVFHSIDRMTSVFIHSLPAYVAYGVRWYSPETSVNWYTPFPTETEFQNPSFIWLLAVPLACYVGHALLYAIVVNGILRPSPEYWNSYRFLTAKKNGVVYKALNMFGPKFLYFNYNVLNVLVCLASILLCQVWYRWFVAHAVFLAVAFVIKAWNAEAGSCTELGNTRIIGLLKCLQITSNTYQKTLQRLSGKNSIVTMAAMPFQDCSKNDYTTCITTSSMEISTSADRSDQAGKDSGHGTCERQKDSSTHLPSEPDHDSFMLLECEDHGPLPIPTRPRFKPPSGSVKKAETTSTCTSKVLESQEEPSGVSIGKDSSDITQSKPPSPPRREMLRRKVKTTVVILSTSLKKQTLSTTKTTHVAKSSQRNRIGKKKTRQTREALQPSMIRKVQETRKKKKKREHEGTEISVDDGKLGEPVHKKPKRQSSQQRHKVTNKQGRQKTVPVQKPRGKHAVKKKSVQSETNISGSAGDKEASSTKKMSKREPEESYSEKSVGLRRSVRKKEIPVYNIDASSPDSDSGGNRIDLKYKRGGPSKRRMKASVSDQSFSGNSSDEIGSGSDWDSDAKEPAKSGPNKDEVKKKKRKQGSQVQMHKCDHCSFVSTLEIQYIAHLSRDHGLAVEKWKPRKPRGSRKQHKCPQCSYTSEKSHVIYNHTVTVHKGGAVCVRCSFTGNSLGEMLKHEDEMHPRCKFPRCRFSTDDPKELAEHMKLHIPDGSFKCPDCNQVFRHKREYIRHAWKAHRRKTVEAQSYKPAKKPAKRPGVIGFKEKTYQCDKCDYQASRLSHVKTHILCKHTKREELKHGCTICDYRCPFPSWVKTHMQQKHPDEAEGTWKYKGAIYECEECEYTAKTKYCLQLHRITKHGLGEGSLKCELCDFQTMLKTHLAKHMKSDHNIELLQCSFCRYFWGSREDMETHLQTCKYKGEFQCEECSFVATSKLKVMSHMKRNHGKGTSHELCHHCGKIFYGAYKLKQHLMSHLPSKPFKCPYESCKFETIYKANMPAHLLIHSGDKPYKCDLCSYQSVQKSNLNTHMKKHYGGRKTRTRGRAVSTGRRKRDRKETLQAYMTLENDTEEEVTTATGHQIESENVEQLTDTPSTEREGWEGMVERETDHSPKTEVEIFS</sequence>
<feature type="region of interest" description="Disordered" evidence="14">
    <location>
        <begin position="574"/>
        <end position="810"/>
    </location>
</feature>
<protein>
    <recommendedName>
        <fullName evidence="3">Glycerophosphocholine acyltransferase 1</fullName>
    </recommendedName>
</protein>
<dbReference type="InParanoid" id="C3Y3Q4"/>
<feature type="compositionally biased region" description="Polar residues" evidence="14">
    <location>
        <begin position="734"/>
        <end position="743"/>
    </location>
</feature>
<keyword evidence="13" id="KW-0863">Zinc-finger</keyword>
<feature type="transmembrane region" description="Helical" evidence="15">
    <location>
        <begin position="203"/>
        <end position="222"/>
    </location>
</feature>
<feature type="domain" description="C2H2-type" evidence="16">
    <location>
        <begin position="938"/>
        <end position="966"/>
    </location>
</feature>
<feature type="compositionally biased region" description="Basic and acidic residues" evidence="14">
    <location>
        <begin position="1317"/>
        <end position="1343"/>
    </location>
</feature>
<dbReference type="PROSITE" id="PS50157">
    <property type="entry name" value="ZINC_FINGER_C2H2_2"/>
    <property type="match status" value="5"/>
</dbReference>
<feature type="compositionally biased region" description="Basic and acidic residues" evidence="14">
    <location>
        <begin position="451"/>
        <end position="493"/>
    </location>
</feature>
<dbReference type="GO" id="GO:0008270">
    <property type="term" value="F:zinc ion binding"/>
    <property type="evidence" value="ECO:0007669"/>
    <property type="project" value="UniProtKB-KW"/>
</dbReference>
<evidence type="ECO:0000256" key="13">
    <source>
        <dbReference type="PROSITE-ProRule" id="PRU00042"/>
    </source>
</evidence>
<evidence type="ECO:0000256" key="12">
    <source>
        <dbReference type="ARBA" id="ARBA00023315"/>
    </source>
</evidence>
<evidence type="ECO:0000256" key="5">
    <source>
        <dbReference type="ARBA" id="ARBA00022679"/>
    </source>
</evidence>
<feature type="compositionally biased region" description="Basic and acidic residues" evidence="14">
    <location>
        <begin position="693"/>
        <end position="713"/>
    </location>
</feature>
<organism>
    <name type="scientific">Branchiostoma floridae</name>
    <name type="common">Florida lancelet</name>
    <name type="synonym">Amphioxus</name>
    <dbReference type="NCBI Taxonomy" id="7739"/>
    <lineage>
        <taxon>Eukaryota</taxon>
        <taxon>Metazoa</taxon>
        <taxon>Chordata</taxon>
        <taxon>Cephalochordata</taxon>
        <taxon>Leptocardii</taxon>
        <taxon>Amphioxiformes</taxon>
        <taxon>Branchiostomatidae</taxon>
        <taxon>Branchiostoma</taxon>
    </lineage>
</organism>
<feature type="compositionally biased region" description="Basic residues" evidence="14">
    <location>
        <begin position="752"/>
        <end position="762"/>
    </location>
</feature>
<keyword evidence="12" id="KW-0012">Acyltransferase</keyword>
<keyword evidence="10" id="KW-0594">Phospholipid biosynthesis</keyword>
<dbReference type="SMART" id="SM00355">
    <property type="entry name" value="ZnF_C2H2"/>
    <property type="match status" value="14"/>
</dbReference>
<evidence type="ECO:0000256" key="7">
    <source>
        <dbReference type="ARBA" id="ARBA00022989"/>
    </source>
</evidence>
<comment type="similarity">
    <text evidence="2">Belongs to the GPC1 family.</text>
</comment>
<feature type="compositionally biased region" description="Polar residues" evidence="14">
    <location>
        <begin position="515"/>
        <end position="524"/>
    </location>
</feature>
<keyword evidence="9 15" id="KW-0472">Membrane</keyword>
<dbReference type="PANTHER" id="PTHR31201">
    <property type="entry name" value="OS01G0585100 PROTEIN"/>
    <property type="match status" value="1"/>
</dbReference>
<keyword evidence="13" id="KW-0862">Zinc</keyword>
<reference evidence="17" key="1">
    <citation type="journal article" date="2008" name="Nature">
        <title>The amphioxus genome and the evolution of the chordate karyotype.</title>
        <authorList>
            <consortium name="US DOE Joint Genome Institute (JGI-PGF)"/>
            <person name="Putnam N.H."/>
            <person name="Butts T."/>
            <person name="Ferrier D.E.K."/>
            <person name="Furlong R.F."/>
            <person name="Hellsten U."/>
            <person name="Kawashima T."/>
            <person name="Robinson-Rechavi M."/>
            <person name="Shoguchi E."/>
            <person name="Terry A."/>
            <person name="Yu J.-K."/>
            <person name="Benito-Gutierrez E.L."/>
            <person name="Dubchak I."/>
            <person name="Garcia-Fernandez J."/>
            <person name="Gibson-Brown J.J."/>
            <person name="Grigoriev I.V."/>
            <person name="Horton A.C."/>
            <person name="de Jong P.J."/>
            <person name="Jurka J."/>
            <person name="Kapitonov V.V."/>
            <person name="Kohara Y."/>
            <person name="Kuroki Y."/>
            <person name="Lindquist E."/>
            <person name="Lucas S."/>
            <person name="Osoegawa K."/>
            <person name="Pennacchio L.A."/>
            <person name="Salamov A.A."/>
            <person name="Satou Y."/>
            <person name="Sauka-Spengler T."/>
            <person name="Schmutz J."/>
            <person name="Shin-I T."/>
            <person name="Toyoda A."/>
            <person name="Bronner-Fraser M."/>
            <person name="Fujiyama A."/>
            <person name="Holland L.Z."/>
            <person name="Holland P.W.H."/>
            <person name="Satoh N."/>
            <person name="Rokhsar D.S."/>
        </authorList>
    </citation>
    <scope>NUCLEOTIDE SEQUENCE [LARGE SCALE GENOMIC DNA]</scope>
    <source>
        <strain evidence="17">S238N-H82</strain>
        <tissue evidence="17">Testes</tissue>
    </source>
</reference>
<feature type="compositionally biased region" description="Polar residues" evidence="14">
    <location>
        <begin position="69"/>
        <end position="107"/>
    </location>
</feature>
<feature type="region of interest" description="Disordered" evidence="14">
    <location>
        <begin position="1299"/>
        <end position="1343"/>
    </location>
</feature>
<dbReference type="eggNOG" id="KOG1721">
    <property type="taxonomic scope" value="Eukaryota"/>
</dbReference>
<proteinExistence type="inferred from homology"/>
<evidence type="ECO:0000259" key="16">
    <source>
        <dbReference type="PROSITE" id="PS50157"/>
    </source>
</evidence>
<evidence type="ECO:0000256" key="8">
    <source>
        <dbReference type="ARBA" id="ARBA00023098"/>
    </source>
</evidence>
<feature type="domain" description="C2H2-type" evidence="16">
    <location>
        <begin position="1234"/>
        <end position="1261"/>
    </location>
</feature>
<feature type="domain" description="C2H2-type" evidence="16">
    <location>
        <begin position="1176"/>
        <end position="1203"/>
    </location>
</feature>
<keyword evidence="11" id="KW-1208">Phospholipid metabolism</keyword>
<feature type="compositionally biased region" description="Basic residues" evidence="14">
    <location>
        <begin position="1257"/>
        <end position="1277"/>
    </location>
</feature>
<dbReference type="GO" id="GO:0016020">
    <property type="term" value="C:membrane"/>
    <property type="evidence" value="ECO:0007669"/>
    <property type="project" value="UniProtKB-SubCell"/>
</dbReference>
<feature type="compositionally biased region" description="Basic residues" evidence="14">
    <location>
        <begin position="643"/>
        <end position="657"/>
    </location>
</feature>
<dbReference type="Pfam" id="PF00096">
    <property type="entry name" value="zf-C2H2"/>
    <property type="match status" value="2"/>
</dbReference>
<keyword evidence="6 15" id="KW-0812">Transmembrane</keyword>
<dbReference type="FunFam" id="3.30.160.60:FF:005287">
    <property type="match status" value="1"/>
</dbReference>
<evidence type="ECO:0000256" key="15">
    <source>
        <dbReference type="SAM" id="Phobius"/>
    </source>
</evidence>
<name>C3Y3Q4_BRAFL</name>
<dbReference type="InterPro" id="IPR013087">
    <property type="entry name" value="Znf_C2H2_type"/>
</dbReference>
<feature type="domain" description="C2H2-type" evidence="16">
    <location>
        <begin position="1204"/>
        <end position="1233"/>
    </location>
</feature>
<dbReference type="PANTHER" id="PTHR31201:SF1">
    <property type="entry name" value="GLYCEROPHOSPHOCHOLINE ACYLTRANSFERASE 1"/>
    <property type="match status" value="1"/>
</dbReference>
<evidence type="ECO:0000313" key="17">
    <source>
        <dbReference type="EMBL" id="EEN64930.1"/>
    </source>
</evidence>
<keyword evidence="13" id="KW-0479">Metal-binding</keyword>
<feature type="compositionally biased region" description="Polar residues" evidence="14">
    <location>
        <begin position="1"/>
        <end position="19"/>
    </location>
</feature>
<dbReference type="FunFam" id="3.30.160.60:FF:002069">
    <property type="entry name" value="Uncharacterized protein"/>
    <property type="match status" value="1"/>
</dbReference>
<evidence type="ECO:0000256" key="3">
    <source>
        <dbReference type="ARBA" id="ARBA00019082"/>
    </source>
</evidence>
<feature type="transmembrane region" description="Helical" evidence="15">
    <location>
        <begin position="276"/>
        <end position="302"/>
    </location>
</feature>
<evidence type="ECO:0000256" key="14">
    <source>
        <dbReference type="SAM" id="MobiDB-lite"/>
    </source>
</evidence>
<feature type="region of interest" description="Disordered" evidence="14">
    <location>
        <begin position="1257"/>
        <end position="1278"/>
    </location>
</feature>
<evidence type="ECO:0000256" key="10">
    <source>
        <dbReference type="ARBA" id="ARBA00023209"/>
    </source>
</evidence>
<feature type="region of interest" description="Disordered" evidence="14">
    <location>
        <begin position="69"/>
        <end position="129"/>
    </location>
</feature>
<evidence type="ECO:0000256" key="2">
    <source>
        <dbReference type="ARBA" id="ARBA00006675"/>
    </source>
</evidence>
<dbReference type="Pfam" id="PF10998">
    <property type="entry name" value="DUF2838"/>
    <property type="match status" value="1"/>
</dbReference>
<feature type="transmembrane region" description="Helical" evidence="15">
    <location>
        <begin position="177"/>
        <end position="197"/>
    </location>
</feature>
<evidence type="ECO:0000256" key="4">
    <source>
        <dbReference type="ARBA" id="ARBA00022516"/>
    </source>
</evidence>
<feature type="compositionally biased region" description="Basic and acidic residues" evidence="14">
    <location>
        <begin position="786"/>
        <end position="802"/>
    </location>
</feature>
<keyword evidence="5" id="KW-0808">Transferase</keyword>
<dbReference type="eggNOG" id="KOG2895">
    <property type="taxonomic scope" value="Eukaryota"/>
</dbReference>